<accession>A0A9E7GIM0</accession>
<sequence>MADCASIPSCARAQLQSIISRNNHFVASQRNAYARMLQRDCIKRGHLFGQLKCSATCLASATFCTGINDISCIKKSSIKCCCQGMLMNPETNMPNNWIPIANQVLLTVSVIFAYLAGVVPRDRAFSSVRDGTTGLHRDAATSSYGRSTESTSNDYWHETCKKLMDALSTIKDDSNFSSNIAENNADSKKQPFNLFAIDEGPRLRLIWVTLQRLQTEAMSSGDMDVSENREALEIGRLNILVPLRLWSKSKLLMLPYCRMVYIQVKIHCSSGSTMHTNKIIHGEREKVIYVNIMFFFYVIVNDISENGEFVTHDIWLKISLEVIKGAMLPICKEWLELELNLELGECNTMLTSKMLKKLKGDDRILQNINRVGKSELYSDLLFFLRFGSLSVQKPLELNLCGCWRYEVIDPISSALAKQSPLNMMWELELVLKLYQAYYTTDGYHATEDHNMSLIFLFPFTSVGCCYGTKLLTQYGVDILEDLVVMLADTIASIYLELISIDSDISTEMSGLGLTLCSMSTRTLQKLRNEVVLKHWLQENFESVISMYEDRFELHVLHRELLDNPVENQNVNLHWWKKLPFRKSATASPMPYVCIRRFSLPVKRTKELRALTGWRYYFSLYLEFSDISMPLVRSAFTKVRNAVSFLLVCMIGRSVGLIFSGIRQSLGWR</sequence>
<proteinExistence type="predicted"/>
<name>A0A9E7GIM0_9LILI</name>
<dbReference type="EMBL" id="CP097508">
    <property type="protein sequence ID" value="URE12927.1"/>
    <property type="molecule type" value="Genomic_DNA"/>
</dbReference>
<dbReference type="Proteomes" id="UP001055439">
    <property type="component" value="Chromosome 6"/>
</dbReference>
<evidence type="ECO:0000313" key="2">
    <source>
        <dbReference type="Proteomes" id="UP001055439"/>
    </source>
</evidence>
<reference evidence="1" key="1">
    <citation type="submission" date="2022-05" db="EMBL/GenBank/DDBJ databases">
        <title>The Musa troglodytarum L. genome provides insights into the mechanism of non-climacteric behaviour and enrichment of carotenoids.</title>
        <authorList>
            <person name="Wang J."/>
        </authorList>
    </citation>
    <scope>NUCLEOTIDE SEQUENCE</scope>
    <source>
        <tissue evidence="1">Leaf</tissue>
    </source>
</reference>
<gene>
    <name evidence="1" type="ORF">MUK42_13387</name>
</gene>
<evidence type="ECO:0000313" key="1">
    <source>
        <dbReference type="EMBL" id="URE12927.1"/>
    </source>
</evidence>
<protein>
    <submittedName>
        <fullName evidence="1">Uncharacterized protein</fullName>
    </submittedName>
</protein>
<dbReference type="AlphaFoldDB" id="A0A9E7GIM0"/>
<dbReference type="Pfam" id="PF12452">
    <property type="entry name" value="DUF3685"/>
    <property type="match status" value="1"/>
</dbReference>
<dbReference type="InterPro" id="IPR022552">
    <property type="entry name" value="UPF_Ycf55"/>
</dbReference>
<keyword evidence="2" id="KW-1185">Reference proteome</keyword>
<organism evidence="1 2">
    <name type="scientific">Musa troglodytarum</name>
    <name type="common">fe'i banana</name>
    <dbReference type="NCBI Taxonomy" id="320322"/>
    <lineage>
        <taxon>Eukaryota</taxon>
        <taxon>Viridiplantae</taxon>
        <taxon>Streptophyta</taxon>
        <taxon>Embryophyta</taxon>
        <taxon>Tracheophyta</taxon>
        <taxon>Spermatophyta</taxon>
        <taxon>Magnoliopsida</taxon>
        <taxon>Liliopsida</taxon>
        <taxon>Zingiberales</taxon>
        <taxon>Musaceae</taxon>
        <taxon>Musa</taxon>
    </lineage>
</organism>
<dbReference type="OrthoDB" id="2020436at2759"/>
<dbReference type="PANTHER" id="PTHR36807">
    <property type="entry name" value="PHOSPHOGLYCOLATE PHOSPHATASE"/>
    <property type="match status" value="1"/>
</dbReference>
<dbReference type="PANTHER" id="PTHR36807:SF2">
    <property type="entry name" value="PHOSPHOGLYCOLATE PHOSPHATASE"/>
    <property type="match status" value="1"/>
</dbReference>